<evidence type="ECO:0000256" key="1">
    <source>
        <dbReference type="SAM" id="MobiDB-lite"/>
    </source>
</evidence>
<feature type="region of interest" description="Disordered" evidence="1">
    <location>
        <begin position="21"/>
        <end position="72"/>
    </location>
</feature>
<evidence type="ECO:0000313" key="2">
    <source>
        <dbReference type="EMBL" id="OUC96777.1"/>
    </source>
</evidence>
<organism evidence="2 3">
    <name type="scientific">Streptosporangium minutum</name>
    <dbReference type="NCBI Taxonomy" id="569862"/>
    <lineage>
        <taxon>Bacteria</taxon>
        <taxon>Bacillati</taxon>
        <taxon>Actinomycetota</taxon>
        <taxon>Actinomycetes</taxon>
        <taxon>Streptosporangiales</taxon>
        <taxon>Streptosporangiaceae</taxon>
        <taxon>Streptosporangium</taxon>
    </lineage>
</organism>
<name>A0A243RPJ5_9ACTN</name>
<dbReference type="RefSeq" id="WP_086571947.1">
    <property type="nucleotide sequence ID" value="NZ_NGFP01000051.1"/>
</dbReference>
<evidence type="ECO:0000313" key="3">
    <source>
        <dbReference type="Proteomes" id="UP000194761"/>
    </source>
</evidence>
<dbReference type="EMBL" id="NGFP01000051">
    <property type="protein sequence ID" value="OUC96777.1"/>
    <property type="molecule type" value="Genomic_DNA"/>
</dbReference>
<reference evidence="2 3" key="1">
    <citation type="submission" date="2017-05" db="EMBL/GenBank/DDBJ databases">
        <title>Biotechnological potential of actinobacteria isolated from South African environments.</title>
        <authorList>
            <person name="Le Roes-Hill M."/>
            <person name="Prins A."/>
            <person name="Durrell K.A."/>
        </authorList>
    </citation>
    <scope>NUCLEOTIDE SEQUENCE [LARGE SCALE GENOMIC DNA]</scope>
    <source>
        <strain evidence="2">M26</strain>
    </source>
</reference>
<dbReference type="Proteomes" id="UP000194761">
    <property type="component" value="Unassembled WGS sequence"/>
</dbReference>
<dbReference type="AlphaFoldDB" id="A0A243RPJ5"/>
<feature type="compositionally biased region" description="Basic and acidic residues" evidence="1">
    <location>
        <begin position="55"/>
        <end position="72"/>
    </location>
</feature>
<keyword evidence="3" id="KW-1185">Reference proteome</keyword>
<sequence>MEFLLGIAIVIVIVYLIASSEDSEEHPGWRGIPKPTSRSNPPFGVDRKSWKRTQRRNEQITREVRKQPPYDP</sequence>
<comment type="caution">
    <text evidence="2">The sequence shown here is derived from an EMBL/GenBank/DDBJ whole genome shotgun (WGS) entry which is preliminary data.</text>
</comment>
<accession>A0A243RPJ5</accession>
<gene>
    <name evidence="2" type="ORF">CA984_13765</name>
</gene>
<protein>
    <submittedName>
        <fullName evidence="2">Uncharacterized protein</fullName>
    </submittedName>
</protein>
<proteinExistence type="predicted"/>